<organism evidence="1">
    <name type="scientific">Mytilinidion resinicola</name>
    <dbReference type="NCBI Taxonomy" id="574789"/>
    <lineage>
        <taxon>Eukaryota</taxon>
        <taxon>Fungi</taxon>
        <taxon>Dikarya</taxon>
        <taxon>Ascomycota</taxon>
        <taxon>Pezizomycotina</taxon>
        <taxon>Dothideomycetes</taxon>
        <taxon>Pleosporomycetidae</taxon>
        <taxon>Mytilinidiales</taxon>
        <taxon>Mytilinidiaceae</taxon>
        <taxon>Mytilinidion</taxon>
    </lineage>
</organism>
<proteinExistence type="predicted"/>
<reference evidence="1 3" key="1">
    <citation type="journal article" date="2020" name="Stud. Mycol.">
        <title>101 Dothideomycetes genomes: a test case for predicting lifestyles and emergence of pathogens.</title>
        <authorList>
            <person name="Haridas S."/>
            <person name="Albert R."/>
            <person name="Binder M."/>
            <person name="Bloem J."/>
            <person name="Labutti K."/>
            <person name="Salamov A."/>
            <person name="Andreopoulos B."/>
            <person name="Baker S."/>
            <person name="Barry K."/>
            <person name="Bills G."/>
            <person name="Bluhm B."/>
            <person name="Cannon C."/>
            <person name="Castanera R."/>
            <person name="Culley D."/>
            <person name="Daum C."/>
            <person name="Ezra D."/>
            <person name="Gonzalez J."/>
            <person name="Henrissat B."/>
            <person name="Kuo A."/>
            <person name="Liang C."/>
            <person name="Lipzen A."/>
            <person name="Lutzoni F."/>
            <person name="Magnuson J."/>
            <person name="Mondo S."/>
            <person name="Nolan M."/>
            <person name="Ohm R."/>
            <person name="Pangilinan J."/>
            <person name="Park H.-J."/>
            <person name="Ramirez L."/>
            <person name="Alfaro M."/>
            <person name="Sun H."/>
            <person name="Tritt A."/>
            <person name="Yoshinaga Y."/>
            <person name="Zwiers L.-H."/>
            <person name="Turgeon B."/>
            <person name="Goodwin S."/>
            <person name="Spatafora J."/>
            <person name="Crous P."/>
            <person name="Grigoriev I."/>
        </authorList>
    </citation>
    <scope>NUCLEOTIDE SEQUENCE</scope>
    <source>
        <strain evidence="1 3">CBS 304.34</strain>
    </source>
</reference>
<protein>
    <submittedName>
        <fullName evidence="1 3">Uncharacterized protein</fullName>
    </submittedName>
</protein>
<name>A0A6A6YDS9_9PEZI</name>
<dbReference type="Proteomes" id="UP000504636">
    <property type="component" value="Unplaced"/>
</dbReference>
<reference evidence="3" key="3">
    <citation type="submission" date="2025-04" db="UniProtKB">
        <authorList>
            <consortium name="RefSeq"/>
        </authorList>
    </citation>
    <scope>IDENTIFICATION</scope>
    <source>
        <strain evidence="3">CBS 304.34</strain>
    </source>
</reference>
<evidence type="ECO:0000313" key="2">
    <source>
        <dbReference type="Proteomes" id="UP000504636"/>
    </source>
</evidence>
<dbReference type="AlphaFoldDB" id="A0A6A6YDS9"/>
<dbReference type="EMBL" id="MU003706">
    <property type="protein sequence ID" value="KAF2806683.1"/>
    <property type="molecule type" value="Genomic_DNA"/>
</dbReference>
<keyword evidence="2" id="KW-1185">Reference proteome</keyword>
<dbReference type="RefSeq" id="XP_033573647.1">
    <property type="nucleotide sequence ID" value="XM_033725791.1"/>
</dbReference>
<dbReference type="GeneID" id="54466684"/>
<accession>A0A6A6YDS9</accession>
<evidence type="ECO:0000313" key="1">
    <source>
        <dbReference type="EMBL" id="KAF2806683.1"/>
    </source>
</evidence>
<reference evidence="3" key="2">
    <citation type="submission" date="2020-04" db="EMBL/GenBank/DDBJ databases">
        <authorList>
            <consortium name="NCBI Genome Project"/>
        </authorList>
    </citation>
    <scope>NUCLEOTIDE SEQUENCE</scope>
    <source>
        <strain evidence="3">CBS 304.34</strain>
    </source>
</reference>
<evidence type="ECO:0000313" key="3">
    <source>
        <dbReference type="RefSeq" id="XP_033573647.1"/>
    </source>
</evidence>
<sequence length="238" mass="26242">MARCERFCAVEKRRSSSTGGWTARRALWDGPRHCDLQFSSAIGRAANEGDGRAPHGRRAGCFGHGAHPSRRFAQRLGWRGRRRRVEALAGSLATAVPTSPAVRRRTSAQWHCANGMLQLAFSIEPPAGNEGARARFDLFTASAEVSHSIYGLPIARCRLFRLASLLRILRRADETKPAVPASGQRVPNVQRECRQAEHAESRALQTELPAVVMGASWMRCRLLGFFSLAKSSRDAALR</sequence>
<gene>
    <name evidence="1 3" type="ORF">BDZ99DRAFT_523261</name>
</gene>